<dbReference type="CDD" id="cd03254">
    <property type="entry name" value="ABCC_Glucan_exporter_like"/>
    <property type="match status" value="1"/>
</dbReference>
<dbReference type="SUPFAM" id="SSF52540">
    <property type="entry name" value="P-loop containing nucleoside triphosphate hydrolases"/>
    <property type="match status" value="1"/>
</dbReference>
<dbReference type="SMART" id="SM00382">
    <property type="entry name" value="AAA"/>
    <property type="match status" value="1"/>
</dbReference>
<evidence type="ECO:0000256" key="9">
    <source>
        <dbReference type="SAM" id="Phobius"/>
    </source>
</evidence>
<feature type="domain" description="ABC transporter" evidence="10">
    <location>
        <begin position="356"/>
        <end position="590"/>
    </location>
</feature>
<dbReference type="PROSITE" id="PS50929">
    <property type="entry name" value="ABC_TM1F"/>
    <property type="match status" value="1"/>
</dbReference>
<dbReference type="Gene3D" id="1.20.1560.10">
    <property type="entry name" value="ABC transporter type 1, transmembrane domain"/>
    <property type="match status" value="1"/>
</dbReference>
<feature type="transmembrane region" description="Helical" evidence="9">
    <location>
        <begin position="75"/>
        <end position="95"/>
    </location>
</feature>
<name>A0A2A7MMQ3_9CLOT</name>
<dbReference type="InterPro" id="IPR011527">
    <property type="entry name" value="ABC1_TM_dom"/>
</dbReference>
<dbReference type="AlphaFoldDB" id="A0A2A7MMQ3"/>
<keyword evidence="4 9" id="KW-0812">Transmembrane</keyword>
<dbReference type="PANTHER" id="PTHR43394:SF1">
    <property type="entry name" value="ATP-BINDING CASSETTE SUB-FAMILY B MEMBER 10, MITOCHONDRIAL"/>
    <property type="match status" value="1"/>
</dbReference>
<dbReference type="FunFam" id="1.20.1560.10:FF:000011">
    <property type="entry name" value="Multidrug ABC transporter ATP-binding protein"/>
    <property type="match status" value="1"/>
</dbReference>
<accession>A0A2A7MMQ3</accession>
<evidence type="ECO:0000256" key="7">
    <source>
        <dbReference type="ARBA" id="ARBA00022989"/>
    </source>
</evidence>
<keyword evidence="2" id="KW-0813">Transport</keyword>
<proteinExistence type="predicted"/>
<dbReference type="SUPFAM" id="SSF90123">
    <property type="entry name" value="ABC transporter transmembrane region"/>
    <property type="match status" value="1"/>
</dbReference>
<dbReference type="CDD" id="cd18547">
    <property type="entry name" value="ABC_6TM_Tm288_like"/>
    <property type="match status" value="1"/>
</dbReference>
<dbReference type="EMBL" id="PDCJ01000001">
    <property type="protein sequence ID" value="PEG32797.1"/>
    <property type="molecule type" value="Genomic_DNA"/>
</dbReference>
<evidence type="ECO:0000256" key="6">
    <source>
        <dbReference type="ARBA" id="ARBA00022840"/>
    </source>
</evidence>
<dbReference type="Pfam" id="PF00005">
    <property type="entry name" value="ABC_tran"/>
    <property type="match status" value="1"/>
</dbReference>
<feature type="transmembrane region" description="Helical" evidence="9">
    <location>
        <begin position="36"/>
        <end position="55"/>
    </location>
</feature>
<dbReference type="InterPro" id="IPR017871">
    <property type="entry name" value="ABC_transporter-like_CS"/>
</dbReference>
<dbReference type="GO" id="GO:0005524">
    <property type="term" value="F:ATP binding"/>
    <property type="evidence" value="ECO:0007669"/>
    <property type="project" value="UniProtKB-KW"/>
</dbReference>
<evidence type="ECO:0000313" key="13">
    <source>
        <dbReference type="Proteomes" id="UP000220840"/>
    </source>
</evidence>
<evidence type="ECO:0000313" key="12">
    <source>
        <dbReference type="EMBL" id="PEG32797.1"/>
    </source>
</evidence>
<dbReference type="PANTHER" id="PTHR43394">
    <property type="entry name" value="ATP-DEPENDENT PERMEASE MDL1, MITOCHONDRIAL"/>
    <property type="match status" value="1"/>
</dbReference>
<evidence type="ECO:0000256" key="3">
    <source>
        <dbReference type="ARBA" id="ARBA00022475"/>
    </source>
</evidence>
<comment type="caution">
    <text evidence="12">The sequence shown here is derived from an EMBL/GenBank/DDBJ whole genome shotgun (WGS) entry which is preliminary data.</text>
</comment>
<keyword evidence="3" id="KW-1003">Cell membrane</keyword>
<dbReference type="FunFam" id="3.40.50.300:FF:000287">
    <property type="entry name" value="Multidrug ABC transporter ATP-binding protein"/>
    <property type="match status" value="1"/>
</dbReference>
<keyword evidence="6 12" id="KW-0067">ATP-binding</keyword>
<dbReference type="Pfam" id="PF00664">
    <property type="entry name" value="ABC_membrane"/>
    <property type="match status" value="1"/>
</dbReference>
<keyword evidence="7 9" id="KW-1133">Transmembrane helix</keyword>
<feature type="transmembrane region" description="Helical" evidence="9">
    <location>
        <begin position="161"/>
        <end position="184"/>
    </location>
</feature>
<dbReference type="InterPro" id="IPR039421">
    <property type="entry name" value="Type_1_exporter"/>
</dbReference>
<dbReference type="GO" id="GO:0016887">
    <property type="term" value="F:ATP hydrolysis activity"/>
    <property type="evidence" value="ECO:0007669"/>
    <property type="project" value="InterPro"/>
</dbReference>
<feature type="domain" description="ABC transmembrane type-1" evidence="11">
    <location>
        <begin position="40"/>
        <end position="323"/>
    </location>
</feature>
<sequence>MPGRHGGPGRHLENIKLKNPSETIKKLIKYIGSSKTVISLIFLLSFISTVINIIGTRMNGYTLDNFIEKRDMLGLRNICIILAIIYLVGSITTFFQNRLMVYIAQTTASNIRKDLFKNIQKLPLKYFDTHSSGDIMSRLTNDVDNINTTLSQSVIQFFSGIINVVGMFIAMLILSPILTCVTIVTTPLMIIITKIIATKTQPLFIKQQRNLGDLNGYIEEMVSGQKTTLLFSEEEQVKDNFNEINEKLTSSAIYAQAFSGIMGPVNNFINNLSYLIVAVSGGYLIVQGKGSISVGIIFTFIIYMRNFTRPINDILNIFNTIQSALAGAERVFEVIEEEKEEDSINAEQIESMEGTVSFENVSFSYNKDKMILDGLSLEGEKGSLIAIVGPTGSGKTTIINLLTKFYDIDSGKIIIDGKNIDSIKRDSLRKYISIVLQDTFLFSETVRENIRYGRLNATDEEVEEAAKLANAHHFIMQLPEGYDTVLSDNGGDLSHGERQLLAIARASLTDSSILILDEATSSIDTRTEMAIQKAMLNLMNGKTTFVIAHRLSTIKNADKIIVLKDGKIVESGKHDELLSKDGFYAELYNSQFNKDKEGLYY</sequence>
<dbReference type="GO" id="GO:0015421">
    <property type="term" value="F:ABC-type oligopeptide transporter activity"/>
    <property type="evidence" value="ECO:0007669"/>
    <property type="project" value="TreeGrafter"/>
</dbReference>
<dbReference type="PROSITE" id="PS00211">
    <property type="entry name" value="ABC_TRANSPORTER_1"/>
    <property type="match status" value="1"/>
</dbReference>
<evidence type="ECO:0000259" key="11">
    <source>
        <dbReference type="PROSITE" id="PS50929"/>
    </source>
</evidence>
<evidence type="ECO:0000256" key="2">
    <source>
        <dbReference type="ARBA" id="ARBA00022448"/>
    </source>
</evidence>
<evidence type="ECO:0000256" key="1">
    <source>
        <dbReference type="ARBA" id="ARBA00004651"/>
    </source>
</evidence>
<dbReference type="STRING" id="137838.GCA_001458595_03079"/>
<keyword evidence="5" id="KW-0547">Nucleotide-binding</keyword>
<organism evidence="12 13">
    <name type="scientific">Clostridium neonatale</name>
    <dbReference type="NCBI Taxonomy" id="137838"/>
    <lineage>
        <taxon>Bacteria</taxon>
        <taxon>Bacillati</taxon>
        <taxon>Bacillota</taxon>
        <taxon>Clostridia</taxon>
        <taxon>Eubacteriales</taxon>
        <taxon>Clostridiaceae</taxon>
        <taxon>Clostridium</taxon>
    </lineage>
</organism>
<evidence type="ECO:0000256" key="8">
    <source>
        <dbReference type="ARBA" id="ARBA00023136"/>
    </source>
</evidence>
<dbReference type="OrthoDB" id="9762778at2"/>
<dbReference type="Gene3D" id="3.40.50.300">
    <property type="entry name" value="P-loop containing nucleotide triphosphate hydrolases"/>
    <property type="match status" value="1"/>
</dbReference>
<dbReference type="PROSITE" id="PS50893">
    <property type="entry name" value="ABC_TRANSPORTER_2"/>
    <property type="match status" value="1"/>
</dbReference>
<protein>
    <submittedName>
        <fullName evidence="12">ABC transporter ATP-binding protein</fullName>
    </submittedName>
</protein>
<reference evidence="12 13" key="1">
    <citation type="submission" date="2017-10" db="EMBL/GenBank/DDBJ databases">
        <title>Effective Description of Clostridium neonatale sp. nov. linked to necrotizing enterocolitis in neonates and a clarification of species assignable to the genus Clostridium (Prazmowski 1880) emend. Lawson and Rainey 2016.</title>
        <authorList>
            <person name="Bernard K."/>
            <person name="Burdz T."/>
            <person name="Wiebe D."/>
            <person name="Balcewich B."/>
            <person name="Alfa M."/>
            <person name="Bernier A.-M."/>
        </authorList>
    </citation>
    <scope>NUCLEOTIDE SEQUENCE [LARGE SCALE GENOMIC DNA]</scope>
    <source>
        <strain evidence="12 13">LCDC99A005</strain>
    </source>
</reference>
<evidence type="ECO:0000256" key="4">
    <source>
        <dbReference type="ARBA" id="ARBA00022692"/>
    </source>
</evidence>
<keyword evidence="8 9" id="KW-0472">Membrane</keyword>
<evidence type="ECO:0000259" key="10">
    <source>
        <dbReference type="PROSITE" id="PS50893"/>
    </source>
</evidence>
<dbReference type="InterPro" id="IPR027417">
    <property type="entry name" value="P-loop_NTPase"/>
</dbReference>
<dbReference type="InterPro" id="IPR003593">
    <property type="entry name" value="AAA+_ATPase"/>
</dbReference>
<dbReference type="GO" id="GO:0005886">
    <property type="term" value="C:plasma membrane"/>
    <property type="evidence" value="ECO:0007669"/>
    <property type="project" value="UniProtKB-SubCell"/>
</dbReference>
<comment type="subcellular location">
    <subcellularLocation>
        <location evidence="1">Cell membrane</location>
        <topology evidence="1">Multi-pass membrane protein</topology>
    </subcellularLocation>
</comment>
<evidence type="ECO:0000256" key="5">
    <source>
        <dbReference type="ARBA" id="ARBA00022741"/>
    </source>
</evidence>
<keyword evidence="13" id="KW-1185">Reference proteome</keyword>
<dbReference type="InterPro" id="IPR036640">
    <property type="entry name" value="ABC1_TM_sf"/>
</dbReference>
<dbReference type="Proteomes" id="UP000220840">
    <property type="component" value="Unassembled WGS sequence"/>
</dbReference>
<dbReference type="InterPro" id="IPR003439">
    <property type="entry name" value="ABC_transporter-like_ATP-bd"/>
</dbReference>
<gene>
    <name evidence="12" type="ORF">CQ394_08045</name>
</gene>